<evidence type="ECO:0000313" key="3">
    <source>
        <dbReference type="Proteomes" id="UP000287527"/>
    </source>
</evidence>
<proteinExistence type="predicted"/>
<keyword evidence="3" id="KW-1185">Reference proteome</keyword>
<dbReference type="Pfam" id="PF01872">
    <property type="entry name" value="RibD_C"/>
    <property type="match status" value="1"/>
</dbReference>
<dbReference type="GO" id="GO:0009231">
    <property type="term" value="P:riboflavin biosynthetic process"/>
    <property type="evidence" value="ECO:0007669"/>
    <property type="project" value="InterPro"/>
</dbReference>
<reference evidence="2 3" key="1">
    <citation type="submission" date="2019-01" db="EMBL/GenBank/DDBJ databases">
        <title>Flavobacterium sp. nov.,isolated from freshwater.</title>
        <authorList>
            <person name="Zhang R."/>
            <person name="Du Z.-J."/>
        </authorList>
    </citation>
    <scope>NUCLEOTIDE SEQUENCE [LARGE SCALE GENOMIC DNA]</scope>
    <source>
        <strain evidence="2 3">1E403</strain>
    </source>
</reference>
<gene>
    <name evidence="2" type="ORF">EPI11_02060</name>
</gene>
<organism evidence="2 3">
    <name type="scientific">Flavobacterium cerinum</name>
    <dbReference type="NCBI Taxonomy" id="2502784"/>
    <lineage>
        <taxon>Bacteria</taxon>
        <taxon>Pseudomonadati</taxon>
        <taxon>Bacteroidota</taxon>
        <taxon>Flavobacteriia</taxon>
        <taxon>Flavobacteriales</taxon>
        <taxon>Flavobacteriaceae</taxon>
        <taxon>Flavobacterium</taxon>
    </lineage>
</organism>
<dbReference type="SUPFAM" id="SSF53597">
    <property type="entry name" value="Dihydrofolate reductase-like"/>
    <property type="match status" value="1"/>
</dbReference>
<dbReference type="Gene3D" id="3.40.430.10">
    <property type="entry name" value="Dihydrofolate Reductase, subunit A"/>
    <property type="match status" value="1"/>
</dbReference>
<dbReference type="RefSeq" id="WP_128388292.1">
    <property type="nucleotide sequence ID" value="NZ_SBII01000001.1"/>
</dbReference>
<dbReference type="EMBL" id="SBII01000001">
    <property type="protein sequence ID" value="RWX03737.1"/>
    <property type="molecule type" value="Genomic_DNA"/>
</dbReference>
<dbReference type="Proteomes" id="UP000287527">
    <property type="component" value="Unassembled WGS sequence"/>
</dbReference>
<protein>
    <submittedName>
        <fullName evidence="2">Dihydrofolate reductase</fullName>
    </submittedName>
</protein>
<name>A0A3S3RLP3_9FLAO</name>
<dbReference type="InterPro" id="IPR050765">
    <property type="entry name" value="Riboflavin_Biosynth_HTPR"/>
</dbReference>
<accession>A0A3S3RLP3</accession>
<dbReference type="InterPro" id="IPR024072">
    <property type="entry name" value="DHFR-like_dom_sf"/>
</dbReference>
<evidence type="ECO:0000259" key="1">
    <source>
        <dbReference type="Pfam" id="PF01872"/>
    </source>
</evidence>
<dbReference type="PANTHER" id="PTHR38011">
    <property type="entry name" value="DIHYDROFOLATE REDUCTASE FAMILY PROTEIN (AFU_ORTHOLOGUE AFUA_8G06820)"/>
    <property type="match status" value="1"/>
</dbReference>
<comment type="caution">
    <text evidence="2">The sequence shown here is derived from an EMBL/GenBank/DDBJ whole genome shotgun (WGS) entry which is preliminary data.</text>
</comment>
<evidence type="ECO:0000313" key="2">
    <source>
        <dbReference type="EMBL" id="RWX03737.1"/>
    </source>
</evidence>
<dbReference type="OrthoDB" id="195113at2"/>
<dbReference type="GO" id="GO:0008703">
    <property type="term" value="F:5-amino-6-(5-phosphoribosylamino)uracil reductase activity"/>
    <property type="evidence" value="ECO:0007669"/>
    <property type="project" value="InterPro"/>
</dbReference>
<dbReference type="AlphaFoldDB" id="A0A3S3RLP3"/>
<dbReference type="InterPro" id="IPR002734">
    <property type="entry name" value="RibDG_C"/>
</dbReference>
<sequence length="185" mass="20670">MRKLKLQVQMSVDGFIAGPNGEMDWMVWDWDDTLKKYVSDLTDPVDTILLGRKLAEGFIDAWQANISIPEMADFAHKMIDSPKIVFSNTMKTCDWINTEIAQRELVEEVTALKNKPGSDIIAYGGASFGASLIQHGLIDEFHLFINPVAIGAGMPIFNKLEGYQKLNLVKATPFDCGITVLQYIK</sequence>
<dbReference type="PANTHER" id="PTHR38011:SF11">
    <property type="entry name" value="2,5-DIAMINO-6-RIBOSYLAMINO-4(3H)-PYRIMIDINONE 5'-PHOSPHATE REDUCTASE"/>
    <property type="match status" value="1"/>
</dbReference>
<feature type="domain" description="Bacterial bifunctional deaminase-reductase C-terminal" evidence="1">
    <location>
        <begin position="3"/>
        <end position="179"/>
    </location>
</feature>